<evidence type="ECO:0000256" key="1">
    <source>
        <dbReference type="SAM" id="MobiDB-lite"/>
    </source>
</evidence>
<sequence length="76" mass="8522">MDEYYTSKDSSDGTSSSISDQIPQKIRKCAKNIYFSNDITSYVCLTTAGDTTSPYQRQQLLIGSLAKEDLFLPQED</sequence>
<reference evidence="2 3" key="1">
    <citation type="journal article" date="2023" name="Nucleic Acids Res.">
        <title>The hologenome of Daphnia magna reveals possible DNA methylation and microbiome-mediated evolution of the host genome.</title>
        <authorList>
            <person name="Chaturvedi A."/>
            <person name="Li X."/>
            <person name="Dhandapani V."/>
            <person name="Marshall H."/>
            <person name="Kissane S."/>
            <person name="Cuenca-Cambronero M."/>
            <person name="Asole G."/>
            <person name="Calvet F."/>
            <person name="Ruiz-Romero M."/>
            <person name="Marangio P."/>
            <person name="Guigo R."/>
            <person name="Rago D."/>
            <person name="Mirbahai L."/>
            <person name="Eastwood N."/>
            <person name="Colbourne J.K."/>
            <person name="Zhou J."/>
            <person name="Mallon E."/>
            <person name="Orsini L."/>
        </authorList>
    </citation>
    <scope>NUCLEOTIDE SEQUENCE [LARGE SCALE GENOMIC DNA]</scope>
    <source>
        <strain evidence="2">LRV0_1</strain>
    </source>
</reference>
<name>A0ABR0AH66_9CRUS</name>
<evidence type="ECO:0000313" key="2">
    <source>
        <dbReference type="EMBL" id="KAK4024313.1"/>
    </source>
</evidence>
<proteinExistence type="predicted"/>
<protein>
    <submittedName>
        <fullName evidence="2">Uncharacterized protein</fullName>
    </submittedName>
</protein>
<feature type="region of interest" description="Disordered" evidence="1">
    <location>
        <begin position="1"/>
        <end position="22"/>
    </location>
</feature>
<dbReference type="EMBL" id="JAOYFB010000037">
    <property type="protein sequence ID" value="KAK4024313.1"/>
    <property type="molecule type" value="Genomic_DNA"/>
</dbReference>
<feature type="compositionally biased region" description="Basic and acidic residues" evidence="1">
    <location>
        <begin position="1"/>
        <end position="11"/>
    </location>
</feature>
<organism evidence="2 3">
    <name type="scientific">Daphnia magna</name>
    <dbReference type="NCBI Taxonomy" id="35525"/>
    <lineage>
        <taxon>Eukaryota</taxon>
        <taxon>Metazoa</taxon>
        <taxon>Ecdysozoa</taxon>
        <taxon>Arthropoda</taxon>
        <taxon>Crustacea</taxon>
        <taxon>Branchiopoda</taxon>
        <taxon>Diplostraca</taxon>
        <taxon>Cladocera</taxon>
        <taxon>Anomopoda</taxon>
        <taxon>Daphniidae</taxon>
        <taxon>Daphnia</taxon>
    </lineage>
</organism>
<comment type="caution">
    <text evidence="2">The sequence shown here is derived from an EMBL/GenBank/DDBJ whole genome shotgun (WGS) entry which is preliminary data.</text>
</comment>
<keyword evidence="3" id="KW-1185">Reference proteome</keyword>
<gene>
    <name evidence="2" type="ORF">OUZ56_009696</name>
</gene>
<accession>A0ABR0AH66</accession>
<dbReference type="Proteomes" id="UP001234178">
    <property type="component" value="Unassembled WGS sequence"/>
</dbReference>
<evidence type="ECO:0000313" key="3">
    <source>
        <dbReference type="Proteomes" id="UP001234178"/>
    </source>
</evidence>